<feature type="region of interest" description="Disordered" evidence="1">
    <location>
        <begin position="1"/>
        <end position="52"/>
    </location>
</feature>
<comment type="caution">
    <text evidence="2">The sequence shown here is derived from an EMBL/GenBank/DDBJ whole genome shotgun (WGS) entry which is preliminary data.</text>
</comment>
<reference evidence="2 3" key="1">
    <citation type="journal article" date="2019" name="Int. J. Syst. Evol. Microbiol.">
        <title>The Global Catalogue of Microorganisms (GCM) 10K type strain sequencing project: providing services to taxonomists for standard genome sequencing and annotation.</title>
        <authorList>
            <consortium name="The Broad Institute Genomics Platform"/>
            <consortium name="The Broad Institute Genome Sequencing Center for Infectious Disease"/>
            <person name="Wu L."/>
            <person name="Ma J."/>
        </authorList>
    </citation>
    <scope>NUCLEOTIDE SEQUENCE [LARGE SCALE GENOMIC DNA]</scope>
    <source>
        <strain evidence="2 3">CGMCC 1.12237</strain>
    </source>
</reference>
<gene>
    <name evidence="2" type="ORF">ACFPJ5_03790</name>
</gene>
<evidence type="ECO:0000313" key="2">
    <source>
        <dbReference type="EMBL" id="MFC5366047.1"/>
    </source>
</evidence>
<dbReference type="RefSeq" id="WP_227228589.1">
    <property type="nucleotide sequence ID" value="NZ_JAJCVJ010000001.1"/>
</dbReference>
<sequence>MTRRQHSATTAQPSTPVSPRTAVFGSGPCYTDDDGLATRPLGDPTPGRGDSA</sequence>
<feature type="compositionally biased region" description="Polar residues" evidence="1">
    <location>
        <begin position="7"/>
        <end position="18"/>
    </location>
</feature>
<organism evidence="2 3">
    <name type="scientific">Salinirubrum litoreum</name>
    <dbReference type="NCBI Taxonomy" id="1126234"/>
    <lineage>
        <taxon>Archaea</taxon>
        <taxon>Methanobacteriati</taxon>
        <taxon>Methanobacteriota</taxon>
        <taxon>Stenosarchaea group</taxon>
        <taxon>Halobacteria</taxon>
        <taxon>Halobacteriales</taxon>
        <taxon>Haloferacaceae</taxon>
        <taxon>Salinirubrum</taxon>
    </lineage>
</organism>
<evidence type="ECO:0000313" key="3">
    <source>
        <dbReference type="Proteomes" id="UP001596201"/>
    </source>
</evidence>
<protein>
    <submittedName>
        <fullName evidence="2">Uncharacterized protein</fullName>
    </submittedName>
</protein>
<evidence type="ECO:0000256" key="1">
    <source>
        <dbReference type="SAM" id="MobiDB-lite"/>
    </source>
</evidence>
<dbReference type="EMBL" id="JBHSKX010000001">
    <property type="protein sequence ID" value="MFC5366047.1"/>
    <property type="molecule type" value="Genomic_DNA"/>
</dbReference>
<dbReference type="AlphaFoldDB" id="A0ABD5R7Y9"/>
<accession>A0ABD5R7Y9</accession>
<proteinExistence type="predicted"/>
<keyword evidence="3" id="KW-1185">Reference proteome</keyword>
<dbReference type="Proteomes" id="UP001596201">
    <property type="component" value="Unassembled WGS sequence"/>
</dbReference>
<name>A0ABD5R7Y9_9EURY</name>